<dbReference type="InterPro" id="IPR038528">
    <property type="entry name" value="TEL2_C_sf"/>
</dbReference>
<comment type="similarity">
    <text evidence="1">Belongs to the TEL2 family.</text>
</comment>
<evidence type="ECO:0000313" key="3">
    <source>
        <dbReference type="EMBL" id="QBM90764.1"/>
    </source>
</evidence>
<accession>A0A4P6XXG2</accession>
<sequence length="818" mass="91880">MDILKLSPLPAQIEECINSTDISKDVELLRLVSTLLKYTVPEAYISLPASTQTAIACVFRSAIGLGNLTARIAMFSRLKTDLHRDISRALDAHMRLLDKVLAPGLVAALINSASTVTRREVEKLLFKGKTYAVVQEAVANFSNFHVPLVLRNMDGYTAYLTREILSIDDLAPLIMLLLSLGDSAPFFDTMFSLQNGPDFHQNLNKLKRFERKHVLIKFLDYSSSRFLDSRASAETVAAISVLNRLILDNSIWDELLLEKAISRYSYTLNTMVSLLISNISDLLTKFLAAWGAPAVLTNEPIVKQGYRTHLLLCLCAQMPPVELQGLMKLSEFLSAITGRLSSLSNQVKFLGVFFADNLCKLAHVPPIFDMNDLSDMRLLDIPTEFIKKTDFSLSIEACWEILELSQIIQAETGDIPTLEKLNLHDAGEDGAKIDEYMSDEEDDPTLATRDHVPKPIYMRDLLSYLSVEPKDKNAYEKRRLALQVAPTLLRQKLAFGSEVSFYALDLLAQLVGLTNHYEEKDFETLRLNAMIAVVVSYPEVTTELCKLLLTGDYSLQQRLSLLSSMSFAARALRGYKDEVVERSFDTTQFPTEILPKRLHDQYTAADYGYSRIENTIQDDLMRESSEEARDEILGGKVLRVSARLKKQPAALEVSKDQITTFPDVVGRLFFFPLVAVWYESGGINIGHYTPVLIAHYVRTLSLILHCAYPAATDLKEMAGEYLTLVTPLLQTVNTEQLQVIESIVTGVLLICETVDHTYLVTTFDGNLHIIQSVIAQWWDSLIDDRVKSLCAGLLLRLNQLRENLKRTIIDQLNGALYA</sequence>
<dbReference type="InterPro" id="IPR051970">
    <property type="entry name" value="TEL2_Regulation"/>
</dbReference>
<dbReference type="GO" id="GO:0005829">
    <property type="term" value="C:cytosol"/>
    <property type="evidence" value="ECO:0007669"/>
    <property type="project" value="TreeGrafter"/>
</dbReference>
<keyword evidence="4" id="KW-1185">Reference proteome</keyword>
<evidence type="ECO:0000259" key="2">
    <source>
        <dbReference type="Pfam" id="PF10193"/>
    </source>
</evidence>
<dbReference type="PANTHER" id="PTHR15830:SF10">
    <property type="entry name" value="TELOMERE LENGTH REGULATION PROTEIN TEL2 HOMOLOG"/>
    <property type="match status" value="1"/>
</dbReference>
<dbReference type="EMBL" id="CP034461">
    <property type="protein sequence ID" value="QBM90764.1"/>
    <property type="molecule type" value="Genomic_DNA"/>
</dbReference>
<protein>
    <submittedName>
        <fullName evidence="3">Telomere length regulation protein</fullName>
    </submittedName>
</protein>
<gene>
    <name evidence="3" type="primary">MPUL0F03510</name>
    <name evidence="3" type="ORF">METSCH_F03510</name>
</gene>
<dbReference type="Gene3D" id="1.25.40.720">
    <property type="entry name" value="Telomere length regulation protein 2, C-terminal domain"/>
    <property type="match status" value="2"/>
</dbReference>
<dbReference type="GO" id="GO:0042162">
    <property type="term" value="F:telomeric DNA binding"/>
    <property type="evidence" value="ECO:0007669"/>
    <property type="project" value="TreeGrafter"/>
</dbReference>
<dbReference type="InterPro" id="IPR019337">
    <property type="entry name" value="Telomere_length_regulation_dom"/>
</dbReference>
<dbReference type="Proteomes" id="UP000292447">
    <property type="component" value="Chromosome VI"/>
</dbReference>
<dbReference type="STRING" id="2163413.A0A4P6XXG2"/>
<organism evidence="3 4">
    <name type="scientific">Metschnikowia aff. pulcherrima</name>
    <dbReference type="NCBI Taxonomy" id="2163413"/>
    <lineage>
        <taxon>Eukaryota</taxon>
        <taxon>Fungi</taxon>
        <taxon>Dikarya</taxon>
        <taxon>Ascomycota</taxon>
        <taxon>Saccharomycotina</taxon>
        <taxon>Pichiomycetes</taxon>
        <taxon>Metschnikowiaceae</taxon>
        <taxon>Metschnikowia</taxon>
    </lineage>
</organism>
<dbReference type="GO" id="GO:0051083">
    <property type="term" value="P:'de novo' cotranslational protein folding"/>
    <property type="evidence" value="ECO:0007669"/>
    <property type="project" value="TreeGrafter"/>
</dbReference>
<reference evidence="4" key="1">
    <citation type="submission" date="2019-03" db="EMBL/GenBank/DDBJ databases">
        <title>Snf2 controls pulcherriminic acid biosynthesis and connects pigmentation and antifungal activity of the yeast Metschnikowia pulcherrima.</title>
        <authorList>
            <person name="Gore-Lloyd D."/>
            <person name="Sumann I."/>
            <person name="Brachmann A.O."/>
            <person name="Schneeberger K."/>
            <person name="Ortiz-Merino R.A."/>
            <person name="Moreno-Beltran M."/>
            <person name="Schlaefli M."/>
            <person name="Kirner P."/>
            <person name="Santos Kron A."/>
            <person name="Wolfe K.H."/>
            <person name="Piel J."/>
            <person name="Ahrens C.H."/>
            <person name="Henk D."/>
            <person name="Freimoser F.M."/>
        </authorList>
    </citation>
    <scope>NUCLEOTIDE SEQUENCE [LARGE SCALE GENOMIC DNA]</scope>
    <source>
        <strain evidence="4">APC 1.2</strain>
    </source>
</reference>
<proteinExistence type="inferred from homology"/>
<evidence type="ECO:0000313" key="4">
    <source>
        <dbReference type="Proteomes" id="UP000292447"/>
    </source>
</evidence>
<feature type="domain" description="Telomere length regulation protein conserved" evidence="2">
    <location>
        <begin position="455"/>
        <end position="569"/>
    </location>
</feature>
<dbReference type="Pfam" id="PF10193">
    <property type="entry name" value="Telomere_reg-2"/>
    <property type="match status" value="1"/>
</dbReference>
<dbReference type="AlphaFoldDB" id="A0A4P6XXG2"/>
<name>A0A4P6XXG2_9ASCO</name>
<evidence type="ECO:0000256" key="1">
    <source>
        <dbReference type="ARBA" id="ARBA00006133"/>
    </source>
</evidence>
<dbReference type="GO" id="GO:0051879">
    <property type="term" value="F:Hsp90 protein binding"/>
    <property type="evidence" value="ECO:0007669"/>
    <property type="project" value="TreeGrafter"/>
</dbReference>
<dbReference type="PANTHER" id="PTHR15830">
    <property type="entry name" value="TELOMERE LENGTH REGULATION PROTEIN TEL2 FAMILY MEMBER"/>
    <property type="match status" value="1"/>
</dbReference>